<reference evidence="4" key="2">
    <citation type="journal article" date="2007" name="Science">
        <title>Draft genome sequence of the sexually transmitted pathogen Trichomonas vaginalis.</title>
        <authorList>
            <person name="Carlton J.M."/>
            <person name="Hirt R.P."/>
            <person name="Silva J.C."/>
            <person name="Delcher A.L."/>
            <person name="Schatz M."/>
            <person name="Zhao Q."/>
            <person name="Wortman J.R."/>
            <person name="Bidwell S.L."/>
            <person name="Alsmark U.C.M."/>
            <person name="Besteiro S."/>
            <person name="Sicheritz-Ponten T."/>
            <person name="Noel C.J."/>
            <person name="Dacks J.B."/>
            <person name="Foster P.G."/>
            <person name="Simillion C."/>
            <person name="Van de Peer Y."/>
            <person name="Miranda-Saavedra D."/>
            <person name="Barton G.J."/>
            <person name="Westrop G.D."/>
            <person name="Mueller S."/>
            <person name="Dessi D."/>
            <person name="Fiori P.L."/>
            <person name="Ren Q."/>
            <person name="Paulsen I."/>
            <person name="Zhang H."/>
            <person name="Bastida-Corcuera F.D."/>
            <person name="Simoes-Barbosa A."/>
            <person name="Brown M.T."/>
            <person name="Hayes R.D."/>
            <person name="Mukherjee M."/>
            <person name="Okumura C.Y."/>
            <person name="Schneider R."/>
            <person name="Smith A.J."/>
            <person name="Vanacova S."/>
            <person name="Villalvazo M."/>
            <person name="Haas B.J."/>
            <person name="Pertea M."/>
            <person name="Feldblyum T.V."/>
            <person name="Utterback T.R."/>
            <person name="Shu C.L."/>
            <person name="Osoegawa K."/>
            <person name="de Jong P.J."/>
            <person name="Hrdy I."/>
            <person name="Horvathova L."/>
            <person name="Zubacova Z."/>
            <person name="Dolezal P."/>
            <person name="Malik S.B."/>
            <person name="Logsdon J.M. Jr."/>
            <person name="Henze K."/>
            <person name="Gupta A."/>
            <person name="Wang C.C."/>
            <person name="Dunne R.L."/>
            <person name="Upcroft J.A."/>
            <person name="Upcroft P."/>
            <person name="White O."/>
            <person name="Salzberg S.L."/>
            <person name="Tang P."/>
            <person name="Chiu C.-H."/>
            <person name="Lee Y.-S."/>
            <person name="Embley T.M."/>
            <person name="Coombs G.H."/>
            <person name="Mottram J.C."/>
            <person name="Tachezy J."/>
            <person name="Fraser-Liggett C.M."/>
            <person name="Johnson P.J."/>
        </authorList>
    </citation>
    <scope>NUCLEOTIDE SEQUENCE [LARGE SCALE GENOMIC DNA]</scope>
    <source>
        <strain evidence="4">G3</strain>
    </source>
</reference>
<dbReference type="OMA" id="CEDIFFV"/>
<dbReference type="GO" id="GO:0005794">
    <property type="term" value="C:Golgi apparatus"/>
    <property type="evidence" value="ECO:0000318"/>
    <property type="project" value="GO_Central"/>
</dbReference>
<dbReference type="OrthoDB" id="48625at2759"/>
<evidence type="ECO:0000313" key="5">
    <source>
        <dbReference type="Proteomes" id="UP000001542"/>
    </source>
</evidence>
<organism evidence="4 5">
    <name type="scientific">Trichomonas vaginalis (strain ATCC PRA-98 / G3)</name>
    <dbReference type="NCBI Taxonomy" id="412133"/>
    <lineage>
        <taxon>Eukaryota</taxon>
        <taxon>Metamonada</taxon>
        <taxon>Parabasalia</taxon>
        <taxon>Trichomonadida</taxon>
        <taxon>Trichomonadidae</taxon>
        <taxon>Trichomonas</taxon>
    </lineage>
</organism>
<accession>A2DPD6</accession>
<keyword evidence="3" id="KW-0342">GTP-binding</keyword>
<dbReference type="PROSITE" id="PS51419">
    <property type="entry name" value="RAB"/>
    <property type="match status" value="1"/>
</dbReference>
<dbReference type="GO" id="GO:0005525">
    <property type="term" value="F:GTP binding"/>
    <property type="evidence" value="ECO:0007669"/>
    <property type="project" value="UniProtKB-KW"/>
</dbReference>
<evidence type="ECO:0000256" key="2">
    <source>
        <dbReference type="ARBA" id="ARBA00022741"/>
    </source>
</evidence>
<keyword evidence="5" id="KW-1185">Reference proteome</keyword>
<evidence type="ECO:0000256" key="1">
    <source>
        <dbReference type="ARBA" id="ARBA00006270"/>
    </source>
</evidence>
<gene>
    <name evidence="4" type="ORF">TVAG_169920</name>
</gene>
<dbReference type="InterPro" id="IPR001806">
    <property type="entry name" value="Small_GTPase"/>
</dbReference>
<name>A2DPD6_TRIV3</name>
<proteinExistence type="inferred from homology"/>
<dbReference type="SUPFAM" id="SSF52540">
    <property type="entry name" value="P-loop containing nucleoside triphosphate hydrolases"/>
    <property type="match status" value="1"/>
</dbReference>
<dbReference type="InParanoid" id="A2DPD6"/>
<dbReference type="FunFam" id="3.40.50.300:FF:000808">
    <property type="entry name" value="Small GTP-binding protein, putative"/>
    <property type="match status" value="1"/>
</dbReference>
<dbReference type="GO" id="GO:0012505">
    <property type="term" value="C:endomembrane system"/>
    <property type="evidence" value="ECO:0000318"/>
    <property type="project" value="GO_Central"/>
</dbReference>
<dbReference type="GO" id="GO:0006891">
    <property type="term" value="P:intra-Golgi vesicle-mediated transport"/>
    <property type="evidence" value="ECO:0000318"/>
    <property type="project" value="GO_Central"/>
</dbReference>
<dbReference type="KEGG" id="tva:4775698"/>
<dbReference type="CDD" id="cd00154">
    <property type="entry name" value="Rab"/>
    <property type="match status" value="1"/>
</dbReference>
<dbReference type="VEuPathDB" id="TrichDB:TVAG_169920"/>
<dbReference type="SMR" id="A2DPD6"/>
<evidence type="ECO:0000256" key="3">
    <source>
        <dbReference type="ARBA" id="ARBA00023134"/>
    </source>
</evidence>
<dbReference type="Pfam" id="PF00071">
    <property type="entry name" value="Ras"/>
    <property type="match status" value="1"/>
</dbReference>
<dbReference type="PANTHER" id="PTHR47981:SF20">
    <property type="entry name" value="RAS-RELATED PROTEIN RAB-7A"/>
    <property type="match status" value="1"/>
</dbReference>
<dbReference type="SMART" id="SM00174">
    <property type="entry name" value="RHO"/>
    <property type="match status" value="1"/>
</dbReference>
<dbReference type="InterPro" id="IPR027417">
    <property type="entry name" value="P-loop_NTPase"/>
</dbReference>
<dbReference type="GO" id="GO:0005829">
    <property type="term" value="C:cytosol"/>
    <property type="evidence" value="ECO:0007669"/>
    <property type="project" value="GOC"/>
</dbReference>
<comment type="similarity">
    <text evidence="1">Belongs to the small GTPase superfamily. Rab family.</text>
</comment>
<dbReference type="EMBL" id="DS113227">
    <property type="protein sequence ID" value="EAY17680.1"/>
    <property type="molecule type" value="Genomic_DNA"/>
</dbReference>
<dbReference type="RefSeq" id="XP_001329815.1">
    <property type="nucleotide sequence ID" value="XM_001329780.1"/>
</dbReference>
<dbReference type="InterPro" id="IPR005225">
    <property type="entry name" value="Small_GTP-bd"/>
</dbReference>
<dbReference type="GO" id="GO:0042147">
    <property type="term" value="P:retrograde transport, endosome to Golgi"/>
    <property type="evidence" value="ECO:0000318"/>
    <property type="project" value="GO_Central"/>
</dbReference>
<dbReference type="SMART" id="SM00173">
    <property type="entry name" value="RAS"/>
    <property type="match status" value="1"/>
</dbReference>
<sequence>MSELIEYEKYKVIILGDAGVGKTSLARKQSLGIFDYKMNPTVGASHIKTRLKVEDHNIELMLWDTAGQEQFAALVPMYARGANVCIITGSIVNPDSVDHMKVWKERLYASGENPPIVAAINKIDLLEGAPLTMDEARSKAETVCEDIFFVSARTGDSVDQLFQAVAAAALQTQKAPEKNLQPVSEEVQKENSRCC</sequence>
<dbReference type="SMART" id="SM00175">
    <property type="entry name" value="RAB"/>
    <property type="match status" value="1"/>
</dbReference>
<dbReference type="PANTHER" id="PTHR47981">
    <property type="entry name" value="RAB FAMILY"/>
    <property type="match status" value="1"/>
</dbReference>
<dbReference type="GO" id="GO:0003924">
    <property type="term" value="F:GTPase activity"/>
    <property type="evidence" value="ECO:0000318"/>
    <property type="project" value="GO_Central"/>
</dbReference>
<dbReference type="VEuPathDB" id="TrichDB:TVAGG3_0681030"/>
<dbReference type="eggNOG" id="KOG4252">
    <property type="taxonomic scope" value="Eukaryota"/>
</dbReference>
<dbReference type="GO" id="GO:0006890">
    <property type="term" value="P:retrograde vesicle-mediated transport, Golgi to endoplasmic reticulum"/>
    <property type="evidence" value="ECO:0000318"/>
    <property type="project" value="GO_Central"/>
</dbReference>
<dbReference type="Proteomes" id="UP000001542">
    <property type="component" value="Unassembled WGS sequence"/>
</dbReference>
<protein>
    <submittedName>
        <fullName evidence="4">Small GTP-binding protein, putative</fullName>
    </submittedName>
</protein>
<evidence type="ECO:0000313" key="4">
    <source>
        <dbReference type="EMBL" id="EAY17680.1"/>
    </source>
</evidence>
<dbReference type="STRING" id="5722.A2DPD6"/>
<reference evidence="4" key="1">
    <citation type="submission" date="2006-10" db="EMBL/GenBank/DDBJ databases">
        <authorList>
            <person name="Amadeo P."/>
            <person name="Zhao Q."/>
            <person name="Wortman J."/>
            <person name="Fraser-Liggett C."/>
            <person name="Carlton J."/>
        </authorList>
    </citation>
    <scope>NUCLEOTIDE SEQUENCE</scope>
    <source>
        <strain evidence="4">G3</strain>
    </source>
</reference>
<dbReference type="PRINTS" id="PR00449">
    <property type="entry name" value="RASTRNSFRMNG"/>
</dbReference>
<dbReference type="Gene3D" id="3.40.50.300">
    <property type="entry name" value="P-loop containing nucleotide triphosphate hydrolases"/>
    <property type="match status" value="1"/>
</dbReference>
<dbReference type="NCBIfam" id="TIGR00231">
    <property type="entry name" value="small_GTP"/>
    <property type="match status" value="1"/>
</dbReference>
<keyword evidence="2" id="KW-0547">Nucleotide-binding</keyword>
<dbReference type="AlphaFoldDB" id="A2DPD6"/>
<dbReference type="GO" id="GO:0006886">
    <property type="term" value="P:intracellular protein transport"/>
    <property type="evidence" value="ECO:0000318"/>
    <property type="project" value="GO_Central"/>
</dbReference>